<reference evidence="7" key="1">
    <citation type="journal article" date="2020" name="Stud. Mycol.">
        <title>101 Dothideomycetes genomes: a test case for predicting lifestyles and emergence of pathogens.</title>
        <authorList>
            <person name="Haridas S."/>
            <person name="Albert R."/>
            <person name="Binder M."/>
            <person name="Bloem J."/>
            <person name="Labutti K."/>
            <person name="Salamov A."/>
            <person name="Andreopoulos B."/>
            <person name="Baker S."/>
            <person name="Barry K."/>
            <person name="Bills G."/>
            <person name="Bluhm B."/>
            <person name="Cannon C."/>
            <person name="Castanera R."/>
            <person name="Culley D."/>
            <person name="Daum C."/>
            <person name="Ezra D."/>
            <person name="Gonzalez J."/>
            <person name="Henrissat B."/>
            <person name="Kuo A."/>
            <person name="Liang C."/>
            <person name="Lipzen A."/>
            <person name="Lutzoni F."/>
            <person name="Magnuson J."/>
            <person name="Mondo S."/>
            <person name="Nolan M."/>
            <person name="Ohm R."/>
            <person name="Pangilinan J."/>
            <person name="Park H.-J."/>
            <person name="Ramirez L."/>
            <person name="Alfaro M."/>
            <person name="Sun H."/>
            <person name="Tritt A."/>
            <person name="Yoshinaga Y."/>
            <person name="Zwiers L.-H."/>
            <person name="Turgeon B."/>
            <person name="Goodwin S."/>
            <person name="Spatafora J."/>
            <person name="Crous P."/>
            <person name="Grigoriev I."/>
        </authorList>
    </citation>
    <scope>NUCLEOTIDE SEQUENCE</scope>
    <source>
        <strain evidence="7">CBS 116435</strain>
    </source>
</reference>
<dbReference type="SUPFAM" id="SSF53335">
    <property type="entry name" value="S-adenosyl-L-methionine-dependent methyltransferases"/>
    <property type="match status" value="1"/>
</dbReference>
<dbReference type="PANTHER" id="PTHR10920:SF13">
    <property type="entry name" value="PRE-RRNA 2'-O-RIBOSE RNA METHYLTRANSFERASE FTSJ3"/>
    <property type="match status" value="1"/>
</dbReference>
<evidence type="ECO:0000256" key="2">
    <source>
        <dbReference type="ARBA" id="ARBA00022603"/>
    </source>
</evidence>
<dbReference type="Gene3D" id="3.40.50.150">
    <property type="entry name" value="Vaccinia Virus protein VP39"/>
    <property type="match status" value="1"/>
</dbReference>
<dbReference type="Pfam" id="PF01728">
    <property type="entry name" value="FtsJ"/>
    <property type="match status" value="1"/>
</dbReference>
<dbReference type="AlphaFoldDB" id="A0A9P4Q1D8"/>
<dbReference type="EMBL" id="MU003819">
    <property type="protein sequence ID" value="KAF2718802.1"/>
    <property type="molecule type" value="Genomic_DNA"/>
</dbReference>
<dbReference type="GO" id="GO:0001510">
    <property type="term" value="P:RNA methylation"/>
    <property type="evidence" value="ECO:0007669"/>
    <property type="project" value="TreeGrafter"/>
</dbReference>
<keyword evidence="4" id="KW-0949">S-adenosyl-L-methionine</keyword>
<feature type="region of interest" description="Disordered" evidence="5">
    <location>
        <begin position="17"/>
        <end position="44"/>
    </location>
</feature>
<dbReference type="GO" id="GO:0006364">
    <property type="term" value="P:rRNA processing"/>
    <property type="evidence" value="ECO:0007669"/>
    <property type="project" value="UniProtKB-KW"/>
</dbReference>
<keyword evidence="8" id="KW-1185">Reference proteome</keyword>
<evidence type="ECO:0000256" key="3">
    <source>
        <dbReference type="ARBA" id="ARBA00022679"/>
    </source>
</evidence>
<accession>A0A9P4Q1D8</accession>
<evidence type="ECO:0000256" key="1">
    <source>
        <dbReference type="ARBA" id="ARBA00022552"/>
    </source>
</evidence>
<evidence type="ECO:0000313" key="7">
    <source>
        <dbReference type="EMBL" id="KAF2718802.1"/>
    </source>
</evidence>
<dbReference type="InterPro" id="IPR050082">
    <property type="entry name" value="RNA_methyltr_RlmE"/>
</dbReference>
<dbReference type="PANTHER" id="PTHR10920">
    <property type="entry name" value="RIBOSOMAL RNA METHYLTRANSFERASE"/>
    <property type="match status" value="1"/>
</dbReference>
<dbReference type="InterPro" id="IPR029063">
    <property type="entry name" value="SAM-dependent_MTases_sf"/>
</dbReference>
<dbReference type="InterPro" id="IPR002877">
    <property type="entry name" value="RNA_MeTrfase_FtsJ_dom"/>
</dbReference>
<keyword evidence="2" id="KW-0489">Methyltransferase</keyword>
<comment type="caution">
    <text evidence="7">The sequence shown here is derived from an EMBL/GenBank/DDBJ whole genome shotgun (WGS) entry which is preliminary data.</text>
</comment>
<name>A0A9P4Q1D8_9PEZI</name>
<evidence type="ECO:0000256" key="4">
    <source>
        <dbReference type="ARBA" id="ARBA00022691"/>
    </source>
</evidence>
<evidence type="ECO:0000259" key="6">
    <source>
        <dbReference type="Pfam" id="PF01728"/>
    </source>
</evidence>
<sequence length="382" mass="42981">MAKVAATHVEELHLSRAVRTENDIGTNESPKSLENTISDGDDETQNAGKVIYDYLTERVEEFRKLCEVRQRGWNNKSGDEYFRKQRNESDKLDSKQNRYYFKMMQEIGKQLHRSTNAFKLPESGNSTKLILDLCMAPGAFLDTAMKANPGSRALGFSLPASDGGYHVRIPNNPNMTLKLIDITMLAADMGITEISAGHPDASEFLQQEFSRDDLFDLVLCDGQVLRTHLRSPYRESREATRLMVVQLALGLEHINPGGTMVALLHRVESVKTASLLHTFSKFSSVELFKPAPGHAKRSSFYMVATEIQASHPEAIAAIRAWKRTWEVATFGDDDEYQTVLRRDSKAVEDMLQDFGPSLIKLGKKVWDVQAKALAKAPFMQHQ</sequence>
<protein>
    <recommendedName>
        <fullName evidence="6">Ribosomal RNA methyltransferase FtsJ domain-containing protein</fullName>
    </recommendedName>
</protein>
<keyword evidence="1" id="KW-0698">rRNA processing</keyword>
<gene>
    <name evidence="7" type="ORF">K431DRAFT_340411</name>
</gene>
<feature type="domain" description="Ribosomal RNA methyltransferase FtsJ" evidence="6">
    <location>
        <begin position="117"/>
        <end position="305"/>
    </location>
</feature>
<dbReference type="Proteomes" id="UP000799441">
    <property type="component" value="Unassembled WGS sequence"/>
</dbReference>
<keyword evidence="3" id="KW-0808">Transferase</keyword>
<organism evidence="7 8">
    <name type="scientific">Polychaeton citri CBS 116435</name>
    <dbReference type="NCBI Taxonomy" id="1314669"/>
    <lineage>
        <taxon>Eukaryota</taxon>
        <taxon>Fungi</taxon>
        <taxon>Dikarya</taxon>
        <taxon>Ascomycota</taxon>
        <taxon>Pezizomycotina</taxon>
        <taxon>Dothideomycetes</taxon>
        <taxon>Dothideomycetidae</taxon>
        <taxon>Capnodiales</taxon>
        <taxon>Capnodiaceae</taxon>
        <taxon>Polychaeton</taxon>
    </lineage>
</organism>
<feature type="compositionally biased region" description="Polar residues" evidence="5">
    <location>
        <begin position="23"/>
        <end position="38"/>
    </location>
</feature>
<evidence type="ECO:0000256" key="5">
    <source>
        <dbReference type="SAM" id="MobiDB-lite"/>
    </source>
</evidence>
<proteinExistence type="predicted"/>
<dbReference type="GO" id="GO:0008173">
    <property type="term" value="F:RNA methyltransferase activity"/>
    <property type="evidence" value="ECO:0007669"/>
    <property type="project" value="TreeGrafter"/>
</dbReference>
<evidence type="ECO:0000313" key="8">
    <source>
        <dbReference type="Proteomes" id="UP000799441"/>
    </source>
</evidence>
<dbReference type="OrthoDB" id="417125at2759"/>